<proteinExistence type="inferred from homology"/>
<feature type="domain" description="Polycystin" evidence="9">
    <location>
        <begin position="169"/>
        <end position="254"/>
    </location>
</feature>
<feature type="transmembrane region" description="Helical" evidence="7">
    <location>
        <begin position="51"/>
        <end position="69"/>
    </location>
</feature>
<dbReference type="EMBL" id="BSXW01000096">
    <property type="protein sequence ID" value="GMF12007.1"/>
    <property type="molecule type" value="Genomic_DNA"/>
</dbReference>
<dbReference type="PANTHER" id="PTHR10877:SF183">
    <property type="entry name" value="AT14535P-RELATED"/>
    <property type="match status" value="1"/>
</dbReference>
<evidence type="ECO:0000256" key="1">
    <source>
        <dbReference type="ARBA" id="ARBA00004141"/>
    </source>
</evidence>
<dbReference type="InterPro" id="IPR013122">
    <property type="entry name" value="PKD1_2_channel"/>
</dbReference>
<reference evidence="10" key="1">
    <citation type="submission" date="2023-04" db="EMBL/GenBank/DDBJ databases">
        <title>Phytophthora lilii NBRC 32176.</title>
        <authorList>
            <person name="Ichikawa N."/>
            <person name="Sato H."/>
            <person name="Tonouchi N."/>
        </authorList>
    </citation>
    <scope>NUCLEOTIDE SEQUENCE</scope>
    <source>
        <strain evidence="10">NBRC 32176</strain>
    </source>
</reference>
<comment type="similarity">
    <text evidence="2">Belongs to the polycystin family.</text>
</comment>
<evidence type="ECO:0000256" key="2">
    <source>
        <dbReference type="ARBA" id="ARBA00007200"/>
    </source>
</evidence>
<keyword evidence="5 7" id="KW-0472">Membrane</keyword>
<feature type="transmembrane region" description="Helical" evidence="7">
    <location>
        <begin position="481"/>
        <end position="504"/>
    </location>
</feature>
<feature type="transmembrane region" description="Helical" evidence="7">
    <location>
        <begin position="305"/>
        <end position="326"/>
    </location>
</feature>
<feature type="transmembrane region" description="Helical" evidence="7">
    <location>
        <begin position="419"/>
        <end position="442"/>
    </location>
</feature>
<name>A0A9W6TF71_9STRA</name>
<feature type="region of interest" description="Disordered" evidence="6">
    <location>
        <begin position="1"/>
        <end position="21"/>
    </location>
</feature>
<dbReference type="OrthoDB" id="444119at2759"/>
<dbReference type="PANTHER" id="PTHR10877">
    <property type="entry name" value="POLYCYSTIN FAMILY MEMBER"/>
    <property type="match status" value="1"/>
</dbReference>
<dbReference type="Gene3D" id="1.10.287.70">
    <property type="match status" value="1"/>
</dbReference>
<evidence type="ECO:0000256" key="6">
    <source>
        <dbReference type="SAM" id="MobiDB-lite"/>
    </source>
</evidence>
<evidence type="ECO:0000256" key="4">
    <source>
        <dbReference type="ARBA" id="ARBA00022989"/>
    </source>
</evidence>
<comment type="subcellular location">
    <subcellularLocation>
        <location evidence="1">Membrane</location>
        <topology evidence="1">Multi-pass membrane protein</topology>
    </subcellularLocation>
</comment>
<dbReference type="Pfam" id="PF20519">
    <property type="entry name" value="Polycystin_dom"/>
    <property type="match status" value="1"/>
</dbReference>
<gene>
    <name evidence="10" type="ORF">Plil01_000266800</name>
</gene>
<evidence type="ECO:0000256" key="7">
    <source>
        <dbReference type="SAM" id="Phobius"/>
    </source>
</evidence>
<evidence type="ECO:0000313" key="10">
    <source>
        <dbReference type="EMBL" id="GMF12007.1"/>
    </source>
</evidence>
<feature type="transmembrane region" description="Helical" evidence="7">
    <location>
        <begin position="379"/>
        <end position="399"/>
    </location>
</feature>
<evidence type="ECO:0000256" key="3">
    <source>
        <dbReference type="ARBA" id="ARBA00022692"/>
    </source>
</evidence>
<protein>
    <submittedName>
        <fullName evidence="10">Unnamed protein product</fullName>
    </submittedName>
</protein>
<dbReference type="AlphaFoldDB" id="A0A9W6TF71"/>
<evidence type="ECO:0000256" key="5">
    <source>
        <dbReference type="ARBA" id="ARBA00023136"/>
    </source>
</evidence>
<keyword evidence="3 7" id="KW-0812">Transmembrane</keyword>
<keyword evidence="4 7" id="KW-1133">Transmembrane helix</keyword>
<feature type="domain" description="Polycystin cation channel PKD1/PKD2" evidence="8">
    <location>
        <begin position="369"/>
        <end position="507"/>
    </location>
</feature>
<dbReference type="Pfam" id="PF08016">
    <property type="entry name" value="PKD_channel"/>
    <property type="match status" value="1"/>
</dbReference>
<organism evidence="10 11">
    <name type="scientific">Phytophthora lilii</name>
    <dbReference type="NCBI Taxonomy" id="2077276"/>
    <lineage>
        <taxon>Eukaryota</taxon>
        <taxon>Sar</taxon>
        <taxon>Stramenopiles</taxon>
        <taxon>Oomycota</taxon>
        <taxon>Peronosporomycetes</taxon>
        <taxon>Peronosporales</taxon>
        <taxon>Peronosporaceae</taxon>
        <taxon>Phytophthora</taxon>
    </lineage>
</organism>
<accession>A0A9W6TF71</accession>
<evidence type="ECO:0000259" key="9">
    <source>
        <dbReference type="Pfam" id="PF20519"/>
    </source>
</evidence>
<dbReference type="InterPro" id="IPR046791">
    <property type="entry name" value="Polycystin_dom"/>
</dbReference>
<keyword evidence="11" id="KW-1185">Reference proteome</keyword>
<evidence type="ECO:0000259" key="8">
    <source>
        <dbReference type="Pfam" id="PF08016"/>
    </source>
</evidence>
<comment type="caution">
    <text evidence="10">The sequence shown here is derived from an EMBL/GenBank/DDBJ whole genome shotgun (WGS) entry which is preliminary data.</text>
</comment>
<dbReference type="GO" id="GO:0016020">
    <property type="term" value="C:membrane"/>
    <property type="evidence" value="ECO:0007669"/>
    <property type="project" value="UniProtKB-SubCell"/>
</dbReference>
<evidence type="ECO:0000313" key="11">
    <source>
        <dbReference type="Proteomes" id="UP001165083"/>
    </source>
</evidence>
<dbReference type="InterPro" id="IPR051223">
    <property type="entry name" value="Polycystin"/>
</dbReference>
<feature type="transmembrane region" description="Helical" evidence="7">
    <location>
        <begin position="273"/>
        <end position="293"/>
    </location>
</feature>
<dbReference type="SUPFAM" id="SSF81324">
    <property type="entry name" value="Voltage-gated potassium channels"/>
    <property type="match status" value="1"/>
</dbReference>
<dbReference type="Proteomes" id="UP001165083">
    <property type="component" value="Unassembled WGS sequence"/>
</dbReference>
<sequence length="618" mass="68881">METIKSSAPVADVSDNGADDVERGSASEITYAAAHEVLAHDKSIMRSVGRIIFSAIYFGLFTSMLFTHIPTSRMYQQAYGVFSVLAQSGGDTVTPSSPIKFFNIGQLGDVSDWLTNSFVPSVFVTQDQNGVDLPSEDYARIGLFNKGLGGVLVEVYRKSAVECEADGSLYKVYPVCHAYEGADNEYDSYMLIFSLNSTEALEGLAEWKAANWIDNSTDQVVISVLTYNGELEGYVVTELTLDFHAGGFVTPKASSRPTISIPYGKQSSYVNDILVWIWWGVAVVWAISCIMEWRKKENRPPKQQMVMRVFGLFVVELVMCVFYAIWASIASSLNDADFQDSLWLLADPNAIDVDGTEDDIKSLNLVIDDLKKIANLTSALRVVGAVIIALIGLQILNRFRFHPQLNILTRTVASALKQFASFFIVFIVIFLTFTVIGCMIFGDRAKEFSSLDNSMASCINMLFGEFDFETIKALQFSVAFYWIYMIVVSLVLMNMMLAIVLDAYEEVSSESYKKAANLGLANRITTLCWDMACEVRVVLFARNTVVCRGKIRPRLLEWTLNQKLKSSPHNKLTQQALKSLFPGADIRYEDFQATLLHIEQGIAVLNSLKIEEGSDKKE</sequence>